<keyword evidence="2" id="KW-1185">Reference proteome</keyword>
<organism evidence="1 2">
    <name type="scientific">Rhodocollybia butyracea</name>
    <dbReference type="NCBI Taxonomy" id="206335"/>
    <lineage>
        <taxon>Eukaryota</taxon>
        <taxon>Fungi</taxon>
        <taxon>Dikarya</taxon>
        <taxon>Basidiomycota</taxon>
        <taxon>Agaricomycotina</taxon>
        <taxon>Agaricomycetes</taxon>
        <taxon>Agaricomycetidae</taxon>
        <taxon>Agaricales</taxon>
        <taxon>Marasmiineae</taxon>
        <taxon>Omphalotaceae</taxon>
        <taxon>Rhodocollybia</taxon>
    </lineage>
</organism>
<protein>
    <submittedName>
        <fullName evidence="1">Uncharacterized protein</fullName>
    </submittedName>
</protein>
<sequence length="131" mass="14735">MGQRPVAHLLVEPASLRIERFWTRSQGIELLRDSDQLAEHACRLSSDGAYYSMMSSRITDFMILNFRAPVPTKAQDRGVASVGFTPCIINSSLDPHNGQKAMALQEKAQKPWFFGRFVTCAQRSIRVDGFT</sequence>
<proteinExistence type="predicted"/>
<reference evidence="1" key="1">
    <citation type="submission" date="2020-11" db="EMBL/GenBank/DDBJ databases">
        <authorList>
            <consortium name="DOE Joint Genome Institute"/>
            <person name="Ahrendt S."/>
            <person name="Riley R."/>
            <person name="Andreopoulos W."/>
            <person name="Labutti K."/>
            <person name="Pangilinan J."/>
            <person name="Ruiz-Duenas F.J."/>
            <person name="Barrasa J.M."/>
            <person name="Sanchez-Garcia M."/>
            <person name="Camarero S."/>
            <person name="Miyauchi S."/>
            <person name="Serrano A."/>
            <person name="Linde D."/>
            <person name="Babiker R."/>
            <person name="Drula E."/>
            <person name="Ayuso-Fernandez I."/>
            <person name="Pacheco R."/>
            <person name="Padilla G."/>
            <person name="Ferreira P."/>
            <person name="Barriuso J."/>
            <person name="Kellner H."/>
            <person name="Castanera R."/>
            <person name="Alfaro M."/>
            <person name="Ramirez L."/>
            <person name="Pisabarro A.G."/>
            <person name="Kuo A."/>
            <person name="Tritt A."/>
            <person name="Lipzen A."/>
            <person name="He G."/>
            <person name="Yan M."/>
            <person name="Ng V."/>
            <person name="Cullen D."/>
            <person name="Martin F."/>
            <person name="Rosso M.-N."/>
            <person name="Henrissat B."/>
            <person name="Hibbett D."/>
            <person name="Martinez A.T."/>
            <person name="Grigoriev I.V."/>
        </authorList>
    </citation>
    <scope>NUCLEOTIDE SEQUENCE</scope>
    <source>
        <strain evidence="1">AH 40177</strain>
    </source>
</reference>
<comment type="caution">
    <text evidence="1">The sequence shown here is derived from an EMBL/GenBank/DDBJ whole genome shotgun (WGS) entry which is preliminary data.</text>
</comment>
<evidence type="ECO:0000313" key="1">
    <source>
        <dbReference type="EMBL" id="KAF9065575.1"/>
    </source>
</evidence>
<dbReference type="AlphaFoldDB" id="A0A9P5PP50"/>
<dbReference type="OrthoDB" id="5424500at2759"/>
<gene>
    <name evidence="1" type="ORF">BDP27DRAFT_48223</name>
</gene>
<dbReference type="EMBL" id="JADNRY010000101">
    <property type="protein sequence ID" value="KAF9065575.1"/>
    <property type="molecule type" value="Genomic_DNA"/>
</dbReference>
<dbReference type="Proteomes" id="UP000772434">
    <property type="component" value="Unassembled WGS sequence"/>
</dbReference>
<name>A0A9P5PP50_9AGAR</name>
<evidence type="ECO:0000313" key="2">
    <source>
        <dbReference type="Proteomes" id="UP000772434"/>
    </source>
</evidence>
<accession>A0A9P5PP50</accession>